<keyword evidence="1" id="KW-1185">Reference proteome</keyword>
<name>A0A1I7WTI9_HETBA</name>
<protein>
    <submittedName>
        <fullName evidence="2">Uncharacterized protein</fullName>
    </submittedName>
</protein>
<dbReference type="WBParaSite" id="Hba_08462">
    <property type="protein sequence ID" value="Hba_08462"/>
    <property type="gene ID" value="Hba_08462"/>
</dbReference>
<sequence length="29" mass="3559">MFIFLLFTLLCSEYHIVLIIKYHIEAFIK</sequence>
<reference evidence="2" key="1">
    <citation type="submission" date="2016-11" db="UniProtKB">
        <authorList>
            <consortium name="WormBaseParasite"/>
        </authorList>
    </citation>
    <scope>IDENTIFICATION</scope>
</reference>
<organism evidence="1 2">
    <name type="scientific">Heterorhabditis bacteriophora</name>
    <name type="common">Entomopathogenic nematode worm</name>
    <dbReference type="NCBI Taxonomy" id="37862"/>
    <lineage>
        <taxon>Eukaryota</taxon>
        <taxon>Metazoa</taxon>
        <taxon>Ecdysozoa</taxon>
        <taxon>Nematoda</taxon>
        <taxon>Chromadorea</taxon>
        <taxon>Rhabditida</taxon>
        <taxon>Rhabditina</taxon>
        <taxon>Rhabditomorpha</taxon>
        <taxon>Strongyloidea</taxon>
        <taxon>Heterorhabditidae</taxon>
        <taxon>Heterorhabditis</taxon>
    </lineage>
</organism>
<evidence type="ECO:0000313" key="1">
    <source>
        <dbReference type="Proteomes" id="UP000095283"/>
    </source>
</evidence>
<proteinExistence type="predicted"/>
<evidence type="ECO:0000313" key="2">
    <source>
        <dbReference type="WBParaSite" id="Hba_08462"/>
    </source>
</evidence>
<dbReference type="AlphaFoldDB" id="A0A1I7WTI9"/>
<accession>A0A1I7WTI9</accession>
<dbReference type="Proteomes" id="UP000095283">
    <property type="component" value="Unplaced"/>
</dbReference>